<evidence type="ECO:0000313" key="1">
    <source>
        <dbReference type="EMBL" id="MPM01628.1"/>
    </source>
</evidence>
<reference evidence="1" key="1">
    <citation type="submission" date="2019-08" db="EMBL/GenBank/DDBJ databases">
        <authorList>
            <person name="Kucharzyk K."/>
            <person name="Murdoch R.W."/>
            <person name="Higgins S."/>
            <person name="Loffler F."/>
        </authorList>
    </citation>
    <scope>NUCLEOTIDE SEQUENCE</scope>
</reference>
<accession>A0A644WDQ2</accession>
<sequence>MRRKSICITALLLLTLATPLVGKSAVFDHYTHALGVQGGRLAGFGASYQKWYPSFGFQIAGGAFFHPNMEEGRDRFAYNIGAEVQYPLISHTITSFLAGRVYLAAGLHHRRYQEAEGDETIGYTPADIVTQFGAGAGIGVETVLFEHFSLGTEFVYIGLYTTDGTIDVEMSPQLSIRYRF</sequence>
<name>A0A644WDQ2_9ZZZZ</name>
<evidence type="ECO:0008006" key="2">
    <source>
        <dbReference type="Google" id="ProtNLM"/>
    </source>
</evidence>
<dbReference type="InterPro" id="IPR011250">
    <property type="entry name" value="OMP/PagP_B-barrel"/>
</dbReference>
<comment type="caution">
    <text evidence="1">The sequence shown here is derived from an EMBL/GenBank/DDBJ whole genome shotgun (WGS) entry which is preliminary data.</text>
</comment>
<proteinExistence type="predicted"/>
<dbReference type="SUPFAM" id="SSF56925">
    <property type="entry name" value="OMPA-like"/>
    <property type="match status" value="1"/>
</dbReference>
<dbReference type="EMBL" id="VSSQ01000810">
    <property type="protein sequence ID" value="MPM01628.1"/>
    <property type="molecule type" value="Genomic_DNA"/>
</dbReference>
<gene>
    <name evidence="1" type="ORF">SDC9_47868</name>
</gene>
<organism evidence="1">
    <name type="scientific">bioreactor metagenome</name>
    <dbReference type="NCBI Taxonomy" id="1076179"/>
    <lineage>
        <taxon>unclassified sequences</taxon>
        <taxon>metagenomes</taxon>
        <taxon>ecological metagenomes</taxon>
    </lineage>
</organism>
<protein>
    <recommendedName>
        <fullName evidence="2">Outer membrane protein beta-barrel domain-containing protein</fullName>
    </recommendedName>
</protein>
<dbReference type="AlphaFoldDB" id="A0A644WDQ2"/>